<evidence type="ECO:0000313" key="3">
    <source>
        <dbReference type="Proteomes" id="UP000620046"/>
    </source>
</evidence>
<sequence length="159" mass="17981">MKRLLWLLLAMFVSPEFLVAVILYSLYFFLPSVLNVLGHHLKGDKEVWKYLPILPGALAAYTFNMSAKIRAPSKEELNQVLYGWPLYQLVVDRVYVGIFYSVVCFILSLLLWMLGESLGDSIIALFFLEATVVSGVSALTMHEAAQKLIEILVKHSTLK</sequence>
<accession>A0ABQ1FQG3</accession>
<comment type="caution">
    <text evidence="2">The sequence shown here is derived from an EMBL/GenBank/DDBJ whole genome shotgun (WGS) entry which is preliminary data.</text>
</comment>
<gene>
    <name evidence="2" type="ORF">GCM10010981_11830</name>
</gene>
<dbReference type="Proteomes" id="UP000620046">
    <property type="component" value="Unassembled WGS sequence"/>
</dbReference>
<feature type="transmembrane region" description="Helical" evidence="1">
    <location>
        <begin position="94"/>
        <end position="115"/>
    </location>
</feature>
<organism evidence="2 3">
    <name type="scientific">Dyella nitratireducens</name>
    <dbReference type="NCBI Taxonomy" id="1849580"/>
    <lineage>
        <taxon>Bacteria</taxon>
        <taxon>Pseudomonadati</taxon>
        <taxon>Pseudomonadota</taxon>
        <taxon>Gammaproteobacteria</taxon>
        <taxon>Lysobacterales</taxon>
        <taxon>Rhodanobacteraceae</taxon>
        <taxon>Dyella</taxon>
    </lineage>
</organism>
<keyword evidence="1" id="KW-1133">Transmembrane helix</keyword>
<dbReference type="RefSeq" id="WP_188793307.1">
    <property type="nucleotide sequence ID" value="NZ_BMJA01000001.1"/>
</dbReference>
<keyword evidence="1" id="KW-0472">Membrane</keyword>
<dbReference type="EMBL" id="BMJA01000001">
    <property type="protein sequence ID" value="GGA24979.1"/>
    <property type="molecule type" value="Genomic_DNA"/>
</dbReference>
<feature type="transmembrane region" description="Helical" evidence="1">
    <location>
        <begin position="121"/>
        <end position="141"/>
    </location>
</feature>
<keyword evidence="1" id="KW-0812">Transmembrane</keyword>
<name>A0ABQ1FQG3_9GAMM</name>
<evidence type="ECO:0000256" key="1">
    <source>
        <dbReference type="SAM" id="Phobius"/>
    </source>
</evidence>
<evidence type="ECO:0000313" key="2">
    <source>
        <dbReference type="EMBL" id="GGA24979.1"/>
    </source>
</evidence>
<feature type="transmembrane region" description="Helical" evidence="1">
    <location>
        <begin position="7"/>
        <end position="30"/>
    </location>
</feature>
<keyword evidence="3" id="KW-1185">Reference proteome</keyword>
<reference evidence="3" key="1">
    <citation type="journal article" date="2019" name="Int. J. Syst. Evol. Microbiol.">
        <title>The Global Catalogue of Microorganisms (GCM) 10K type strain sequencing project: providing services to taxonomists for standard genome sequencing and annotation.</title>
        <authorList>
            <consortium name="The Broad Institute Genomics Platform"/>
            <consortium name="The Broad Institute Genome Sequencing Center for Infectious Disease"/>
            <person name="Wu L."/>
            <person name="Ma J."/>
        </authorList>
    </citation>
    <scope>NUCLEOTIDE SEQUENCE [LARGE SCALE GENOMIC DNA]</scope>
    <source>
        <strain evidence="3">CGMCC 1.15439</strain>
    </source>
</reference>
<protein>
    <submittedName>
        <fullName evidence="2">Uncharacterized protein</fullName>
    </submittedName>
</protein>
<proteinExistence type="predicted"/>